<sequence>MQSSYVEPNSEALYWPSYGLELGRRLRILRIMRGLTQERLAELSGYSRNQISNLERNQNRTQHSSNPSMKMIYSLARALHVPPLVLLPRAERLVLARCDSGASTELAVKATWPETAQDVSRFSMSYLVGDAPSTEVRESPPFDLHLVRPDGLADDEWGSLIDVAATLSASEQKILEVLDKLEKREIKDQEEPGDR</sequence>
<organism evidence="3 4">
    <name type="scientific">Corynebacterium pyruviciproducens ATCC BAA-1742</name>
    <dbReference type="NCBI Taxonomy" id="1125779"/>
    <lineage>
        <taxon>Bacteria</taxon>
        <taxon>Bacillati</taxon>
        <taxon>Actinomycetota</taxon>
        <taxon>Actinomycetes</taxon>
        <taxon>Mycobacteriales</taxon>
        <taxon>Corynebacteriaceae</taxon>
        <taxon>Corynebacterium</taxon>
    </lineage>
</organism>
<dbReference type="InterPro" id="IPR001387">
    <property type="entry name" value="Cro/C1-type_HTH"/>
</dbReference>
<dbReference type="eggNOG" id="COG1396">
    <property type="taxonomic scope" value="Bacteria"/>
</dbReference>
<evidence type="ECO:0000259" key="2">
    <source>
        <dbReference type="PROSITE" id="PS50943"/>
    </source>
</evidence>
<dbReference type="CDD" id="cd00093">
    <property type="entry name" value="HTH_XRE"/>
    <property type="match status" value="1"/>
</dbReference>
<evidence type="ECO:0000256" key="1">
    <source>
        <dbReference type="ARBA" id="ARBA00023125"/>
    </source>
</evidence>
<evidence type="ECO:0000313" key="3">
    <source>
        <dbReference type="EMBL" id="EPD67702.1"/>
    </source>
</evidence>
<dbReference type="EMBL" id="ATBY01000017">
    <property type="protein sequence ID" value="EPD67702.1"/>
    <property type="molecule type" value="Genomic_DNA"/>
</dbReference>
<comment type="caution">
    <text evidence="3">The sequence shown here is derived from an EMBL/GenBank/DDBJ whole genome shotgun (WGS) entry which is preliminary data.</text>
</comment>
<protein>
    <recommendedName>
        <fullName evidence="2">HTH cro/C1-type domain-containing protein</fullName>
    </recommendedName>
</protein>
<keyword evidence="1" id="KW-0238">DNA-binding</keyword>
<dbReference type="PANTHER" id="PTHR46797">
    <property type="entry name" value="HTH-TYPE TRANSCRIPTIONAL REGULATOR"/>
    <property type="match status" value="1"/>
</dbReference>
<gene>
    <name evidence="3" type="ORF">HMPREF1219_02115</name>
</gene>
<dbReference type="InterPro" id="IPR010982">
    <property type="entry name" value="Lambda_DNA-bd_dom_sf"/>
</dbReference>
<dbReference type="HOGENOM" id="CLU_120383_0_0_11"/>
<dbReference type="InterPro" id="IPR050807">
    <property type="entry name" value="TransReg_Diox_bact_type"/>
</dbReference>
<reference evidence="3 4" key="1">
    <citation type="submission" date="2013-05" db="EMBL/GenBank/DDBJ databases">
        <title>The Genome Sequence of Corynebacterium pyruviciproducens 1773O (ATCC BAA-1742).</title>
        <authorList>
            <consortium name="The Broad Institute Genomics Platform"/>
            <person name="Earl A."/>
            <person name="Ward D."/>
            <person name="Feldgarden M."/>
            <person name="Gevers D."/>
            <person name="Tong J."/>
            <person name="Walker B."/>
            <person name="Young S."/>
            <person name="Zeng Q."/>
            <person name="Gargeya S."/>
            <person name="Fitzgerald M."/>
            <person name="Haas B."/>
            <person name="Abouelleil A."/>
            <person name="Allen A.W."/>
            <person name="Alvarado L."/>
            <person name="Arachchi H.M."/>
            <person name="Berlin A.M."/>
            <person name="Chapman S.B."/>
            <person name="Gainer-Dewar J."/>
            <person name="Goldberg J."/>
            <person name="Griggs A."/>
            <person name="Gujja S."/>
            <person name="Hansen M."/>
            <person name="Howarth C."/>
            <person name="Imamovic A."/>
            <person name="Ireland A."/>
            <person name="Larimer J."/>
            <person name="McCowan C."/>
            <person name="Murphy C."/>
            <person name="Pearson M."/>
            <person name="Poon T.W."/>
            <person name="Priest M."/>
            <person name="Roberts A."/>
            <person name="Saif S."/>
            <person name="Shea T."/>
            <person name="Sisk P."/>
            <person name="Sykes S."/>
            <person name="Wortman J."/>
            <person name="Nusbaum C."/>
            <person name="Birren B."/>
        </authorList>
    </citation>
    <scope>NUCLEOTIDE SEQUENCE [LARGE SCALE GENOMIC DNA]</scope>
    <source>
        <strain evidence="3 4">ATCC BAA-1742</strain>
    </source>
</reference>
<dbReference type="GO" id="GO:0003677">
    <property type="term" value="F:DNA binding"/>
    <property type="evidence" value="ECO:0007669"/>
    <property type="project" value="UniProtKB-KW"/>
</dbReference>
<dbReference type="AlphaFoldDB" id="S2ZCP3"/>
<dbReference type="Gene3D" id="1.10.260.40">
    <property type="entry name" value="lambda repressor-like DNA-binding domains"/>
    <property type="match status" value="1"/>
</dbReference>
<dbReference type="Proteomes" id="UP000014408">
    <property type="component" value="Unassembled WGS sequence"/>
</dbReference>
<accession>S2ZCP3</accession>
<proteinExistence type="predicted"/>
<keyword evidence="4" id="KW-1185">Reference proteome</keyword>
<dbReference type="GO" id="GO:0003700">
    <property type="term" value="F:DNA-binding transcription factor activity"/>
    <property type="evidence" value="ECO:0007669"/>
    <property type="project" value="TreeGrafter"/>
</dbReference>
<dbReference type="PANTHER" id="PTHR46797:SF1">
    <property type="entry name" value="METHYLPHOSPHONATE SYNTHASE"/>
    <property type="match status" value="1"/>
</dbReference>
<dbReference type="GO" id="GO:0005829">
    <property type="term" value="C:cytosol"/>
    <property type="evidence" value="ECO:0007669"/>
    <property type="project" value="TreeGrafter"/>
</dbReference>
<dbReference type="Pfam" id="PF01381">
    <property type="entry name" value="HTH_3"/>
    <property type="match status" value="1"/>
</dbReference>
<dbReference type="PATRIC" id="fig|1125779.3.peg.2061"/>
<dbReference type="STRING" id="1125779.HMPREF1219_02115"/>
<dbReference type="SUPFAM" id="SSF47413">
    <property type="entry name" value="lambda repressor-like DNA-binding domains"/>
    <property type="match status" value="1"/>
</dbReference>
<dbReference type="PROSITE" id="PS50943">
    <property type="entry name" value="HTH_CROC1"/>
    <property type="match status" value="1"/>
</dbReference>
<feature type="domain" description="HTH cro/C1-type" evidence="2">
    <location>
        <begin position="26"/>
        <end position="87"/>
    </location>
</feature>
<evidence type="ECO:0000313" key="4">
    <source>
        <dbReference type="Proteomes" id="UP000014408"/>
    </source>
</evidence>
<dbReference type="SMART" id="SM00530">
    <property type="entry name" value="HTH_XRE"/>
    <property type="match status" value="1"/>
</dbReference>
<name>S2ZCP3_9CORY</name>